<dbReference type="InParanoid" id="A0A2K1IP76"/>
<reference evidence="2" key="3">
    <citation type="submission" date="2020-12" db="UniProtKB">
        <authorList>
            <consortium name="EnsemblPlants"/>
        </authorList>
    </citation>
    <scope>IDENTIFICATION</scope>
</reference>
<organism evidence="1">
    <name type="scientific">Physcomitrium patens</name>
    <name type="common">Spreading-leaved earth moss</name>
    <name type="synonym">Physcomitrella patens</name>
    <dbReference type="NCBI Taxonomy" id="3218"/>
    <lineage>
        <taxon>Eukaryota</taxon>
        <taxon>Viridiplantae</taxon>
        <taxon>Streptophyta</taxon>
        <taxon>Embryophyta</taxon>
        <taxon>Bryophyta</taxon>
        <taxon>Bryophytina</taxon>
        <taxon>Bryopsida</taxon>
        <taxon>Funariidae</taxon>
        <taxon>Funariales</taxon>
        <taxon>Funariaceae</taxon>
        <taxon>Physcomitrium</taxon>
    </lineage>
</organism>
<reference evidence="1 3" key="2">
    <citation type="journal article" date="2018" name="Plant J.">
        <title>The Physcomitrella patens chromosome-scale assembly reveals moss genome structure and evolution.</title>
        <authorList>
            <person name="Lang D."/>
            <person name="Ullrich K.K."/>
            <person name="Murat F."/>
            <person name="Fuchs J."/>
            <person name="Jenkins J."/>
            <person name="Haas F.B."/>
            <person name="Piednoel M."/>
            <person name="Gundlach H."/>
            <person name="Van Bel M."/>
            <person name="Meyberg R."/>
            <person name="Vives C."/>
            <person name="Morata J."/>
            <person name="Symeonidi A."/>
            <person name="Hiss M."/>
            <person name="Muchero W."/>
            <person name="Kamisugi Y."/>
            <person name="Saleh O."/>
            <person name="Blanc G."/>
            <person name="Decker E.L."/>
            <person name="van Gessel N."/>
            <person name="Grimwood J."/>
            <person name="Hayes R.D."/>
            <person name="Graham S.W."/>
            <person name="Gunter L.E."/>
            <person name="McDaniel S.F."/>
            <person name="Hoernstein S.N.W."/>
            <person name="Larsson A."/>
            <person name="Li F.W."/>
            <person name="Perroud P.F."/>
            <person name="Phillips J."/>
            <person name="Ranjan P."/>
            <person name="Rokshar D.S."/>
            <person name="Rothfels C.J."/>
            <person name="Schneider L."/>
            <person name="Shu S."/>
            <person name="Stevenson D.W."/>
            <person name="Thummler F."/>
            <person name="Tillich M."/>
            <person name="Villarreal Aguilar J.C."/>
            <person name="Widiez T."/>
            <person name="Wong G.K."/>
            <person name="Wymore A."/>
            <person name="Zhang Y."/>
            <person name="Zimmer A.D."/>
            <person name="Quatrano R.S."/>
            <person name="Mayer K.F.X."/>
            <person name="Goodstein D."/>
            <person name="Casacuberta J.M."/>
            <person name="Vandepoele K."/>
            <person name="Reski R."/>
            <person name="Cuming A.C."/>
            <person name="Tuskan G.A."/>
            <person name="Maumus F."/>
            <person name="Salse J."/>
            <person name="Schmutz J."/>
            <person name="Rensing S.A."/>
        </authorList>
    </citation>
    <scope>NUCLEOTIDE SEQUENCE [LARGE SCALE GENOMIC DNA]</scope>
    <source>
        <strain evidence="2 3">cv. Gransden 2004</strain>
    </source>
</reference>
<keyword evidence="3" id="KW-1185">Reference proteome</keyword>
<dbReference type="Gramene" id="Pp3c22_21230V3.1">
    <property type="protein sequence ID" value="PAC:32904563.CDS.1"/>
    <property type="gene ID" value="Pp3c22_21230"/>
</dbReference>
<gene>
    <name evidence="1" type="ORF">PHYPA_027397</name>
</gene>
<dbReference type="Proteomes" id="UP000006727">
    <property type="component" value="Chromosome 22"/>
</dbReference>
<reference evidence="1 3" key="1">
    <citation type="journal article" date="2008" name="Science">
        <title>The Physcomitrella genome reveals evolutionary insights into the conquest of land by plants.</title>
        <authorList>
            <person name="Rensing S."/>
            <person name="Lang D."/>
            <person name="Zimmer A."/>
            <person name="Terry A."/>
            <person name="Salamov A."/>
            <person name="Shapiro H."/>
            <person name="Nishiyama T."/>
            <person name="Perroud P.-F."/>
            <person name="Lindquist E."/>
            <person name="Kamisugi Y."/>
            <person name="Tanahashi T."/>
            <person name="Sakakibara K."/>
            <person name="Fujita T."/>
            <person name="Oishi K."/>
            <person name="Shin-I T."/>
            <person name="Kuroki Y."/>
            <person name="Toyoda A."/>
            <person name="Suzuki Y."/>
            <person name="Hashimoto A."/>
            <person name="Yamaguchi K."/>
            <person name="Sugano A."/>
            <person name="Kohara Y."/>
            <person name="Fujiyama A."/>
            <person name="Anterola A."/>
            <person name="Aoki S."/>
            <person name="Ashton N."/>
            <person name="Barbazuk W.B."/>
            <person name="Barker E."/>
            <person name="Bennetzen J."/>
            <person name="Bezanilla M."/>
            <person name="Blankenship R."/>
            <person name="Cho S.H."/>
            <person name="Dutcher S."/>
            <person name="Estelle M."/>
            <person name="Fawcett J.A."/>
            <person name="Gundlach H."/>
            <person name="Hanada K."/>
            <person name="Heyl A."/>
            <person name="Hicks K.A."/>
            <person name="Hugh J."/>
            <person name="Lohr M."/>
            <person name="Mayer K."/>
            <person name="Melkozernov A."/>
            <person name="Murata T."/>
            <person name="Nelson D."/>
            <person name="Pils B."/>
            <person name="Prigge M."/>
            <person name="Reiss B."/>
            <person name="Renner T."/>
            <person name="Rombauts S."/>
            <person name="Rushton P."/>
            <person name="Sanderfoot A."/>
            <person name="Schween G."/>
            <person name="Shiu S.-H."/>
            <person name="Stueber K."/>
            <person name="Theodoulou F.L."/>
            <person name="Tu H."/>
            <person name="Van de Peer Y."/>
            <person name="Verrier P.J."/>
            <person name="Waters E."/>
            <person name="Wood A."/>
            <person name="Yang L."/>
            <person name="Cove D."/>
            <person name="Cuming A."/>
            <person name="Hasebe M."/>
            <person name="Lucas S."/>
            <person name="Mishler D.B."/>
            <person name="Reski R."/>
            <person name="Grigoriev I."/>
            <person name="Quatrano R.S."/>
            <person name="Boore J.L."/>
        </authorList>
    </citation>
    <scope>NUCLEOTIDE SEQUENCE [LARGE SCALE GENOMIC DNA]</scope>
    <source>
        <strain evidence="2 3">cv. Gransden 2004</strain>
    </source>
</reference>
<protein>
    <submittedName>
        <fullName evidence="1 2">Uncharacterized protein</fullName>
    </submittedName>
</protein>
<dbReference type="EnsemblPlants" id="Pp3c22_21230V3.1">
    <property type="protein sequence ID" value="PAC:32904563.CDS.1"/>
    <property type="gene ID" value="Pp3c22_21230"/>
</dbReference>
<proteinExistence type="predicted"/>
<dbReference type="Pfam" id="PF14223">
    <property type="entry name" value="Retrotran_gag_2"/>
    <property type="match status" value="1"/>
</dbReference>
<accession>A0A2K1IP76</accession>
<evidence type="ECO:0000313" key="1">
    <source>
        <dbReference type="EMBL" id="PNR31081.1"/>
    </source>
</evidence>
<name>A0A2K1IP76_PHYPA</name>
<sequence length="124" mass="14657">MTTLDRWKNLRMPDNMTVASVMQIVHEIINNLREANELPSDLIIIYKILKILPPKFETLVRIIRNEQTPPTLAKLSVRLQMEVTEIKLQSDPHEEAFIFWIRNAICGRHRHNLAFGPRQFDHYN</sequence>
<dbReference type="EMBL" id="ABEU02000022">
    <property type="protein sequence ID" value="PNR31081.1"/>
    <property type="molecule type" value="Genomic_DNA"/>
</dbReference>
<dbReference type="AlphaFoldDB" id="A0A2K1IP76"/>
<evidence type="ECO:0000313" key="2">
    <source>
        <dbReference type="EnsemblPlants" id="PAC:32904563.CDS.1"/>
    </source>
</evidence>
<evidence type="ECO:0000313" key="3">
    <source>
        <dbReference type="Proteomes" id="UP000006727"/>
    </source>
</evidence>